<protein>
    <submittedName>
        <fullName evidence="2">Ketosteroid isomerase-like protein</fullName>
    </submittedName>
</protein>
<dbReference type="InterPro" id="IPR037401">
    <property type="entry name" value="SnoaL-like"/>
</dbReference>
<dbReference type="EMBL" id="QOVL01000022">
    <property type="protein sequence ID" value="RXG25470.1"/>
    <property type="molecule type" value="Genomic_DNA"/>
</dbReference>
<evidence type="ECO:0000313" key="3">
    <source>
        <dbReference type="Proteomes" id="UP000290608"/>
    </source>
</evidence>
<feature type="domain" description="SnoaL-like" evidence="1">
    <location>
        <begin position="11"/>
        <end position="110"/>
    </location>
</feature>
<accession>A0A4Q0PEW2</accession>
<dbReference type="GO" id="GO:0016853">
    <property type="term" value="F:isomerase activity"/>
    <property type="evidence" value="ECO:0007669"/>
    <property type="project" value="UniProtKB-KW"/>
</dbReference>
<dbReference type="Proteomes" id="UP000290608">
    <property type="component" value="Unassembled WGS sequence"/>
</dbReference>
<name>A0A4Q0PEW2_9FLAO</name>
<organism evidence="2 3">
    <name type="scientific">Leeuwenhoekiella marinoflava</name>
    <dbReference type="NCBI Taxonomy" id="988"/>
    <lineage>
        <taxon>Bacteria</taxon>
        <taxon>Pseudomonadati</taxon>
        <taxon>Bacteroidota</taxon>
        <taxon>Flavobacteriia</taxon>
        <taxon>Flavobacteriales</taxon>
        <taxon>Flavobacteriaceae</taxon>
        <taxon>Leeuwenhoekiella</taxon>
    </lineage>
</organism>
<evidence type="ECO:0000313" key="2">
    <source>
        <dbReference type="EMBL" id="RXG25470.1"/>
    </source>
</evidence>
<dbReference type="SUPFAM" id="SSF54427">
    <property type="entry name" value="NTF2-like"/>
    <property type="match status" value="1"/>
</dbReference>
<dbReference type="AlphaFoldDB" id="A0A4Q0PEW2"/>
<proteinExistence type="predicted"/>
<keyword evidence="2" id="KW-0413">Isomerase</keyword>
<dbReference type="Pfam" id="PF12680">
    <property type="entry name" value="SnoaL_2"/>
    <property type="match status" value="1"/>
</dbReference>
<evidence type="ECO:0000259" key="1">
    <source>
        <dbReference type="Pfam" id="PF12680"/>
    </source>
</evidence>
<gene>
    <name evidence="2" type="ORF">DSL99_3505</name>
</gene>
<dbReference type="Gene3D" id="3.10.450.50">
    <property type="match status" value="1"/>
</dbReference>
<dbReference type="RefSeq" id="WP_073100556.1">
    <property type="nucleotide sequence ID" value="NZ_JBALUR010000020.1"/>
</dbReference>
<sequence>MHPNEEILEIFYSSFKNHNPQAMTACYAKNIIFEDPVFGSIRGDRAIAMWFMLNERGGNDLKIEYSEIQANDYNGSAKWTATYLYGPQKRKVVNHVVGTFSFQNGKIVQHTDHFDLYKWSRQALGFKGLLLGWTKFMKLKIQQQTSKALSSYLRKMKSFQEETSL</sequence>
<comment type="caution">
    <text evidence="2">The sequence shown here is derived from an EMBL/GenBank/DDBJ whole genome shotgun (WGS) entry which is preliminary data.</text>
</comment>
<dbReference type="InterPro" id="IPR032710">
    <property type="entry name" value="NTF2-like_dom_sf"/>
</dbReference>
<reference evidence="2 3" key="1">
    <citation type="submission" date="2018-07" db="EMBL/GenBank/DDBJ databases">
        <title>Leeuwenhoekiella genomics.</title>
        <authorList>
            <person name="Tahon G."/>
            <person name="Willems A."/>
        </authorList>
    </citation>
    <scope>NUCLEOTIDE SEQUENCE [LARGE SCALE GENOMIC DNA]</scope>
    <source>
        <strain evidence="2 3">LMG 1345</strain>
    </source>
</reference>